<dbReference type="Gene3D" id="3.30.160.20">
    <property type="match status" value="1"/>
</dbReference>
<evidence type="ECO:0000313" key="3">
    <source>
        <dbReference type="Proteomes" id="UP000054166"/>
    </source>
</evidence>
<dbReference type="EMBL" id="KN832970">
    <property type="protein sequence ID" value="KIM92265.1"/>
    <property type="molecule type" value="Genomic_DNA"/>
</dbReference>
<dbReference type="InParanoid" id="A0A0C3G7Q5"/>
<proteinExistence type="predicted"/>
<dbReference type="SUPFAM" id="SSF54768">
    <property type="entry name" value="dsRNA-binding domain-like"/>
    <property type="match status" value="1"/>
</dbReference>
<keyword evidence="3" id="KW-1185">Reference proteome</keyword>
<sequence length="162" mass="17948">MFSLGDNERLDLQGDADRDHKGTKERGGHGNETKHHFGATELVPKRPSSSLSESLPLEISGVEEQWMPGYGGVINYCLILDNYLEDLSCKQNTPSWANRRLGPEHQPLWEATVIINHVEYGWGTAVSLDLAEEEAACQALVALKGDILYQGLSESPTLPRDF</sequence>
<feature type="region of interest" description="Disordered" evidence="1">
    <location>
        <begin position="1"/>
        <end position="50"/>
    </location>
</feature>
<feature type="compositionally biased region" description="Basic and acidic residues" evidence="1">
    <location>
        <begin position="1"/>
        <end position="35"/>
    </location>
</feature>
<gene>
    <name evidence="2" type="ORF">PILCRDRAFT_810322</name>
</gene>
<evidence type="ECO:0000256" key="1">
    <source>
        <dbReference type="SAM" id="MobiDB-lite"/>
    </source>
</evidence>
<reference evidence="3" key="2">
    <citation type="submission" date="2015-01" db="EMBL/GenBank/DDBJ databases">
        <title>Evolutionary Origins and Diversification of the Mycorrhizal Mutualists.</title>
        <authorList>
            <consortium name="DOE Joint Genome Institute"/>
            <consortium name="Mycorrhizal Genomics Consortium"/>
            <person name="Kohler A."/>
            <person name="Kuo A."/>
            <person name="Nagy L.G."/>
            <person name="Floudas D."/>
            <person name="Copeland A."/>
            <person name="Barry K.W."/>
            <person name="Cichocki N."/>
            <person name="Veneault-Fourrey C."/>
            <person name="LaButti K."/>
            <person name="Lindquist E.A."/>
            <person name="Lipzen A."/>
            <person name="Lundell T."/>
            <person name="Morin E."/>
            <person name="Murat C."/>
            <person name="Riley R."/>
            <person name="Ohm R."/>
            <person name="Sun H."/>
            <person name="Tunlid A."/>
            <person name="Henrissat B."/>
            <person name="Grigoriev I.V."/>
            <person name="Hibbett D.S."/>
            <person name="Martin F."/>
        </authorList>
    </citation>
    <scope>NUCLEOTIDE SEQUENCE [LARGE SCALE GENOMIC DNA]</scope>
    <source>
        <strain evidence="3">F 1598</strain>
    </source>
</reference>
<dbReference type="OrthoDB" id="112668at2759"/>
<dbReference type="HOGENOM" id="CLU_1636023_0_0_1"/>
<accession>A0A0C3G7Q5</accession>
<name>A0A0C3G7Q5_PILCF</name>
<reference evidence="2 3" key="1">
    <citation type="submission" date="2014-04" db="EMBL/GenBank/DDBJ databases">
        <authorList>
            <consortium name="DOE Joint Genome Institute"/>
            <person name="Kuo A."/>
            <person name="Tarkka M."/>
            <person name="Buscot F."/>
            <person name="Kohler A."/>
            <person name="Nagy L.G."/>
            <person name="Floudas D."/>
            <person name="Copeland A."/>
            <person name="Barry K.W."/>
            <person name="Cichocki N."/>
            <person name="Veneault-Fourrey C."/>
            <person name="LaButti K."/>
            <person name="Lindquist E.A."/>
            <person name="Lipzen A."/>
            <person name="Lundell T."/>
            <person name="Morin E."/>
            <person name="Murat C."/>
            <person name="Sun H."/>
            <person name="Tunlid A."/>
            <person name="Henrissat B."/>
            <person name="Grigoriev I.V."/>
            <person name="Hibbett D.S."/>
            <person name="Martin F."/>
            <person name="Nordberg H.P."/>
            <person name="Cantor M.N."/>
            <person name="Hua S.X."/>
        </authorList>
    </citation>
    <scope>NUCLEOTIDE SEQUENCE [LARGE SCALE GENOMIC DNA]</scope>
    <source>
        <strain evidence="2 3">F 1598</strain>
    </source>
</reference>
<dbReference type="Proteomes" id="UP000054166">
    <property type="component" value="Unassembled WGS sequence"/>
</dbReference>
<evidence type="ECO:0000313" key="2">
    <source>
        <dbReference type="EMBL" id="KIM92265.1"/>
    </source>
</evidence>
<dbReference type="AlphaFoldDB" id="A0A0C3G7Q5"/>
<organism evidence="2 3">
    <name type="scientific">Piloderma croceum (strain F 1598)</name>
    <dbReference type="NCBI Taxonomy" id="765440"/>
    <lineage>
        <taxon>Eukaryota</taxon>
        <taxon>Fungi</taxon>
        <taxon>Dikarya</taxon>
        <taxon>Basidiomycota</taxon>
        <taxon>Agaricomycotina</taxon>
        <taxon>Agaricomycetes</taxon>
        <taxon>Agaricomycetidae</taxon>
        <taxon>Atheliales</taxon>
        <taxon>Atheliaceae</taxon>
        <taxon>Piloderma</taxon>
    </lineage>
</organism>
<protein>
    <recommendedName>
        <fullName evidence="4">DRBM domain-containing protein</fullName>
    </recommendedName>
</protein>
<evidence type="ECO:0008006" key="4">
    <source>
        <dbReference type="Google" id="ProtNLM"/>
    </source>
</evidence>